<keyword evidence="3 12" id="KW-0813">Transport</keyword>
<dbReference type="InterPro" id="IPR036942">
    <property type="entry name" value="Beta-barrel_TonB_sf"/>
</dbReference>
<dbReference type="SUPFAM" id="SSF56935">
    <property type="entry name" value="Porins"/>
    <property type="match status" value="1"/>
</dbReference>
<evidence type="ECO:0000259" key="16">
    <source>
        <dbReference type="Pfam" id="PF07715"/>
    </source>
</evidence>
<keyword evidence="18" id="KW-1185">Reference proteome</keyword>
<proteinExistence type="inferred from homology"/>
<evidence type="ECO:0000256" key="11">
    <source>
        <dbReference type="ARBA" id="ARBA00023237"/>
    </source>
</evidence>
<name>A0A7Y4GSH8_9BRAD</name>
<keyword evidence="10 17" id="KW-0675">Receptor</keyword>
<protein>
    <submittedName>
        <fullName evidence="17">TonB-dependent receptor</fullName>
    </submittedName>
</protein>
<evidence type="ECO:0000256" key="2">
    <source>
        <dbReference type="ARBA" id="ARBA00009810"/>
    </source>
</evidence>
<dbReference type="InterPro" id="IPR012910">
    <property type="entry name" value="Plug_dom"/>
</dbReference>
<dbReference type="PROSITE" id="PS52016">
    <property type="entry name" value="TONB_DEPENDENT_REC_3"/>
    <property type="match status" value="1"/>
</dbReference>
<feature type="domain" description="TonB-dependent receptor-like beta-barrel" evidence="15">
    <location>
        <begin position="346"/>
        <end position="823"/>
    </location>
</feature>
<dbReference type="EMBL" id="JAAVLX010000004">
    <property type="protein sequence ID" value="NOJ40879.1"/>
    <property type="molecule type" value="Genomic_DNA"/>
</dbReference>
<feature type="domain" description="TonB-dependent receptor plug" evidence="16">
    <location>
        <begin position="135"/>
        <end position="234"/>
    </location>
</feature>
<dbReference type="RefSeq" id="WP_171580105.1">
    <property type="nucleotide sequence ID" value="NZ_JAAVLX010000004.1"/>
</dbReference>
<evidence type="ECO:0000256" key="5">
    <source>
        <dbReference type="ARBA" id="ARBA00022692"/>
    </source>
</evidence>
<evidence type="ECO:0000256" key="1">
    <source>
        <dbReference type="ARBA" id="ARBA00004571"/>
    </source>
</evidence>
<dbReference type="CDD" id="cd01347">
    <property type="entry name" value="ligand_gated_channel"/>
    <property type="match status" value="1"/>
</dbReference>
<dbReference type="Pfam" id="PF07715">
    <property type="entry name" value="Plug"/>
    <property type="match status" value="1"/>
</dbReference>
<feature type="region of interest" description="Disordered" evidence="14">
    <location>
        <begin position="50"/>
        <end position="78"/>
    </location>
</feature>
<dbReference type="InterPro" id="IPR039426">
    <property type="entry name" value="TonB-dep_rcpt-like"/>
</dbReference>
<dbReference type="Pfam" id="PF00593">
    <property type="entry name" value="TonB_dep_Rec_b-barrel"/>
    <property type="match status" value="1"/>
</dbReference>
<evidence type="ECO:0000256" key="7">
    <source>
        <dbReference type="ARBA" id="ARBA00023065"/>
    </source>
</evidence>
<gene>
    <name evidence="17" type="ORF">HCN58_14910</name>
</gene>
<accession>A0A7Y4GSH8</accession>
<keyword evidence="7" id="KW-0406">Ion transport</keyword>
<dbReference type="Gene3D" id="2.170.130.10">
    <property type="entry name" value="TonB-dependent receptor, plug domain"/>
    <property type="match status" value="1"/>
</dbReference>
<evidence type="ECO:0000259" key="15">
    <source>
        <dbReference type="Pfam" id="PF00593"/>
    </source>
</evidence>
<dbReference type="GO" id="GO:0015891">
    <property type="term" value="P:siderophore transport"/>
    <property type="evidence" value="ECO:0007669"/>
    <property type="project" value="UniProtKB-ARBA"/>
</dbReference>
<evidence type="ECO:0000256" key="13">
    <source>
        <dbReference type="RuleBase" id="RU003357"/>
    </source>
</evidence>
<evidence type="ECO:0000256" key="9">
    <source>
        <dbReference type="ARBA" id="ARBA00023136"/>
    </source>
</evidence>
<keyword evidence="9 12" id="KW-0472">Membrane</keyword>
<keyword evidence="4 12" id="KW-1134">Transmembrane beta strand</keyword>
<keyword evidence="5 12" id="KW-0812">Transmembrane</keyword>
<evidence type="ECO:0000256" key="4">
    <source>
        <dbReference type="ARBA" id="ARBA00022452"/>
    </source>
</evidence>
<dbReference type="InterPro" id="IPR037066">
    <property type="entry name" value="Plug_dom_sf"/>
</dbReference>
<dbReference type="Proteomes" id="UP000544122">
    <property type="component" value="Unassembled WGS sequence"/>
</dbReference>
<evidence type="ECO:0000313" key="17">
    <source>
        <dbReference type="EMBL" id="NOJ40879.1"/>
    </source>
</evidence>
<dbReference type="GO" id="GO:0015344">
    <property type="term" value="F:siderophore uptake transmembrane transporter activity"/>
    <property type="evidence" value="ECO:0007669"/>
    <property type="project" value="TreeGrafter"/>
</dbReference>
<dbReference type="PANTHER" id="PTHR32552">
    <property type="entry name" value="FERRICHROME IRON RECEPTOR-RELATED"/>
    <property type="match status" value="1"/>
</dbReference>
<organism evidence="17 18">
    <name type="scientific">Bradyrhizobium australiense</name>
    <dbReference type="NCBI Taxonomy" id="2721161"/>
    <lineage>
        <taxon>Bacteria</taxon>
        <taxon>Pseudomonadati</taxon>
        <taxon>Pseudomonadota</taxon>
        <taxon>Alphaproteobacteria</taxon>
        <taxon>Hyphomicrobiales</taxon>
        <taxon>Nitrobacteraceae</taxon>
        <taxon>Bradyrhizobium</taxon>
    </lineage>
</organism>
<dbReference type="FunFam" id="2.170.130.10:FF:000001">
    <property type="entry name" value="Catecholate siderophore TonB-dependent receptor"/>
    <property type="match status" value="1"/>
</dbReference>
<dbReference type="PANTHER" id="PTHR32552:SF83">
    <property type="entry name" value="BLR3904 PROTEIN"/>
    <property type="match status" value="1"/>
</dbReference>
<evidence type="ECO:0000256" key="10">
    <source>
        <dbReference type="ARBA" id="ARBA00023170"/>
    </source>
</evidence>
<dbReference type="InterPro" id="IPR000531">
    <property type="entry name" value="Beta-barrel_TonB"/>
</dbReference>
<evidence type="ECO:0000256" key="3">
    <source>
        <dbReference type="ARBA" id="ARBA00022448"/>
    </source>
</evidence>
<evidence type="ECO:0000256" key="8">
    <source>
        <dbReference type="ARBA" id="ARBA00023077"/>
    </source>
</evidence>
<dbReference type="GO" id="GO:0009279">
    <property type="term" value="C:cell outer membrane"/>
    <property type="evidence" value="ECO:0007669"/>
    <property type="project" value="UniProtKB-SubCell"/>
</dbReference>
<comment type="similarity">
    <text evidence="2 12 13">Belongs to the TonB-dependent receptor family.</text>
</comment>
<evidence type="ECO:0000256" key="14">
    <source>
        <dbReference type="SAM" id="MobiDB-lite"/>
    </source>
</evidence>
<reference evidence="17 18" key="1">
    <citation type="submission" date="2020-03" db="EMBL/GenBank/DDBJ databases">
        <title>Bradyrhizobium diversity isolated from nodules of Indigofera sp.</title>
        <authorList>
            <person name="Klepa M."/>
            <person name="Helene L."/>
            <person name="Hungria M."/>
        </authorList>
    </citation>
    <scope>NUCLEOTIDE SEQUENCE [LARGE SCALE GENOMIC DNA]</scope>
    <source>
        <strain evidence="17 18">WSM 1791</strain>
    </source>
</reference>
<sequence>MNLAKAPRSLRFEAAINSVGQTFENNSGKKVSAVAGLIAVASFSGAEAQQSSLPPVTVDAPVARPRPAVSKPSPDQLRARSALRRAARRSQPAQVAAVPFPNAGGLAADRNPYADAAAPYKVDRLQSSGKFPEPLLNTPKTVTVLSKEVLADQNATTLKQAVLNTAGVTLGTGEGGNAFGDRFFIRGFDARNDVFLDGMRDAGVSVRENFFTEQVEILRGPGSSFAGRGTTGGAINIVTKQASTEKSFYNMDTTFGTDHTKRVVLDVNQVISPTLAVRAGGLFQDAGVAGRDYIKDDRDGGFIAAKWTPLDTVKLYANYIHTNLHGLPDFGVPYYRPGAPQPGNRFANTSGGPYPDFGVNRNNFYGFVNRDYYSIKQDIGTVGGEVAITPDLTLSNKSRVQRSVLDYIGTLPEAPNTNTNTLSANPQSRYQVTENIANQTEATYKFGLAGWKHTALGGVEISREIASIDRYVGLSSEQLTGGAASGSVSGVSIYAPQYTFANFGGNPTWSGLPTKIAIDTKSVYLIDTANYNDLVILNGGIRYDDYNIKASGFGTVNNRPNTFNAQEQQHGMPNFNLGLTLKPLPNGSVYAAYATSSNPVGAEFDGTSAQYGGLAPALNGSPNQIFGPEKNKAIEIGTKWELFDRHLLVTAALFQTEKENARESQNVSSTAAAAAIPGCSYNLPAGSGNVSCITAGAAYRIRGIDLGVGGKITDKWSVFGGLVLMQSEVTKSLVPSPQPLLFPTNVGLKLANVAHQSFSLLSKYQLTDVWEIGAQAVYRSKMYGGTFLAANQGTELPSYWRFDAFVEAKVNKNWTAKLFVANITNKLYYDALYQSATPFVFVAPGRSVSMVLSARF</sequence>
<evidence type="ECO:0000256" key="6">
    <source>
        <dbReference type="ARBA" id="ARBA00022729"/>
    </source>
</evidence>
<dbReference type="AlphaFoldDB" id="A0A7Y4GSH8"/>
<comment type="subcellular location">
    <subcellularLocation>
        <location evidence="1 12">Cell outer membrane</location>
        <topology evidence="1 12">Multi-pass membrane protein</topology>
    </subcellularLocation>
</comment>
<comment type="caution">
    <text evidence="17">The sequence shown here is derived from an EMBL/GenBank/DDBJ whole genome shotgun (WGS) entry which is preliminary data.</text>
</comment>
<keyword evidence="8 13" id="KW-0798">TonB box</keyword>
<keyword evidence="11 12" id="KW-0998">Cell outer membrane</keyword>
<keyword evidence="6" id="KW-0732">Signal</keyword>
<evidence type="ECO:0000256" key="12">
    <source>
        <dbReference type="PROSITE-ProRule" id="PRU01360"/>
    </source>
</evidence>
<dbReference type="Gene3D" id="2.40.170.20">
    <property type="entry name" value="TonB-dependent receptor, beta-barrel domain"/>
    <property type="match status" value="1"/>
</dbReference>
<evidence type="ECO:0000313" key="18">
    <source>
        <dbReference type="Proteomes" id="UP000544122"/>
    </source>
</evidence>